<gene>
    <name evidence="2" type="ORF">WN55_05461</name>
</gene>
<dbReference type="AlphaFoldDB" id="A0A154PMG1"/>
<dbReference type="EMBL" id="KQ434979">
    <property type="protein sequence ID" value="KZC13056.1"/>
    <property type="molecule type" value="Genomic_DNA"/>
</dbReference>
<evidence type="ECO:0000313" key="2">
    <source>
        <dbReference type="EMBL" id="KZC13056.1"/>
    </source>
</evidence>
<evidence type="ECO:0000313" key="3">
    <source>
        <dbReference type="Proteomes" id="UP000076502"/>
    </source>
</evidence>
<protein>
    <submittedName>
        <fullName evidence="2">Uncharacterized protein</fullName>
    </submittedName>
</protein>
<name>A0A154PMG1_DUFNO</name>
<feature type="region of interest" description="Disordered" evidence="1">
    <location>
        <begin position="25"/>
        <end position="83"/>
    </location>
</feature>
<dbReference type="Proteomes" id="UP000076502">
    <property type="component" value="Unassembled WGS sequence"/>
</dbReference>
<feature type="compositionally biased region" description="Low complexity" evidence="1">
    <location>
        <begin position="43"/>
        <end position="56"/>
    </location>
</feature>
<evidence type="ECO:0000256" key="1">
    <source>
        <dbReference type="SAM" id="MobiDB-lite"/>
    </source>
</evidence>
<organism evidence="2 3">
    <name type="scientific">Dufourea novaeangliae</name>
    <name type="common">Sweat bee</name>
    <dbReference type="NCBI Taxonomy" id="178035"/>
    <lineage>
        <taxon>Eukaryota</taxon>
        <taxon>Metazoa</taxon>
        <taxon>Ecdysozoa</taxon>
        <taxon>Arthropoda</taxon>
        <taxon>Hexapoda</taxon>
        <taxon>Insecta</taxon>
        <taxon>Pterygota</taxon>
        <taxon>Neoptera</taxon>
        <taxon>Endopterygota</taxon>
        <taxon>Hymenoptera</taxon>
        <taxon>Apocrita</taxon>
        <taxon>Aculeata</taxon>
        <taxon>Apoidea</taxon>
        <taxon>Anthophila</taxon>
        <taxon>Halictidae</taxon>
        <taxon>Rophitinae</taxon>
        <taxon>Dufourea</taxon>
    </lineage>
</organism>
<proteinExistence type="predicted"/>
<keyword evidence="3" id="KW-1185">Reference proteome</keyword>
<sequence>MVRDCAAAPKCPVCVDLGRPANWLGSRGCAPPPSRRWREGRNAAAAPAAAAAAPAALTQPRESQPTSSAGDPPPTSLASAVEEGGSGRGEAMVQIIKLTQGPFKVKIYKPWVPGNCSNTKLSSGVLEMKVLSLVMVTLGLEISVGICASEVVASEFVRMSEAGTLLESTACLILVLLTSSEMGSMKESSITQTVSS</sequence>
<reference evidence="2 3" key="1">
    <citation type="submission" date="2015-07" db="EMBL/GenBank/DDBJ databases">
        <title>The genome of Dufourea novaeangliae.</title>
        <authorList>
            <person name="Pan H."/>
            <person name="Kapheim K."/>
        </authorList>
    </citation>
    <scope>NUCLEOTIDE SEQUENCE [LARGE SCALE GENOMIC DNA]</scope>
    <source>
        <strain evidence="2">0120121106</strain>
        <tissue evidence="2">Whole body</tissue>
    </source>
</reference>
<accession>A0A154PMG1</accession>
<feature type="compositionally biased region" description="Polar residues" evidence="1">
    <location>
        <begin position="60"/>
        <end position="69"/>
    </location>
</feature>